<evidence type="ECO:0000313" key="3">
    <source>
        <dbReference type="Proteomes" id="UP001597118"/>
    </source>
</evidence>
<dbReference type="RefSeq" id="WP_379663954.1">
    <property type="nucleotide sequence ID" value="NZ_JBHUDG010000049.1"/>
</dbReference>
<dbReference type="Proteomes" id="UP001597118">
    <property type="component" value="Unassembled WGS sequence"/>
</dbReference>
<dbReference type="InterPro" id="IPR014914">
    <property type="entry name" value="RES_dom"/>
</dbReference>
<keyword evidence="3" id="KW-1185">Reference proteome</keyword>
<feature type="domain" description="RES" evidence="1">
    <location>
        <begin position="11"/>
        <end position="137"/>
    </location>
</feature>
<evidence type="ECO:0000313" key="2">
    <source>
        <dbReference type="EMBL" id="MFD1631586.1"/>
    </source>
</evidence>
<gene>
    <name evidence="2" type="ORF">ACFSAH_17055</name>
</gene>
<protein>
    <submittedName>
        <fullName evidence="2">RES family NAD+ phosphorylase</fullName>
    </submittedName>
</protein>
<comment type="caution">
    <text evidence="2">The sequence shown here is derived from an EMBL/GenBank/DDBJ whole genome shotgun (WGS) entry which is preliminary data.</text>
</comment>
<name>A0ABW4IFM6_9SPHI</name>
<dbReference type="EMBL" id="JBHUDG010000049">
    <property type="protein sequence ID" value="MFD1631586.1"/>
    <property type="molecule type" value="Genomic_DNA"/>
</dbReference>
<evidence type="ECO:0000259" key="1">
    <source>
        <dbReference type="SMART" id="SM00953"/>
    </source>
</evidence>
<proteinExistence type="predicted"/>
<organism evidence="2 3">
    <name type="scientific">Pseudopedobacter beijingensis</name>
    <dbReference type="NCBI Taxonomy" id="1207056"/>
    <lineage>
        <taxon>Bacteria</taxon>
        <taxon>Pseudomonadati</taxon>
        <taxon>Bacteroidota</taxon>
        <taxon>Sphingobacteriia</taxon>
        <taxon>Sphingobacteriales</taxon>
        <taxon>Sphingobacteriaceae</taxon>
        <taxon>Pseudopedobacter</taxon>
    </lineage>
</organism>
<reference evidence="3" key="1">
    <citation type="journal article" date="2019" name="Int. J. Syst. Evol. Microbiol.">
        <title>The Global Catalogue of Microorganisms (GCM) 10K type strain sequencing project: providing services to taxonomists for standard genome sequencing and annotation.</title>
        <authorList>
            <consortium name="The Broad Institute Genomics Platform"/>
            <consortium name="The Broad Institute Genome Sequencing Center for Infectious Disease"/>
            <person name="Wu L."/>
            <person name="Ma J."/>
        </authorList>
    </citation>
    <scope>NUCLEOTIDE SEQUENCE [LARGE SCALE GENOMIC DNA]</scope>
    <source>
        <strain evidence="3">CCUG 53762</strain>
    </source>
</reference>
<dbReference type="Pfam" id="PF08808">
    <property type="entry name" value="RES"/>
    <property type="match status" value="1"/>
</dbReference>
<accession>A0ABW4IFM6</accession>
<sequence length="150" mass="17026">MEVFRITLARYAGELKASGRAARWNSNDVHLIYTSSSQSLVCLENVVHRNSLGLNALFKVMSIEIPDDSGIETISSKHLPKDWSSFENMGHTQRLGDEWVQSNRSLVLKVPSSIIPSEFNFLINPLHTDFKHVKLLGAELFVFDKRIKDK</sequence>
<dbReference type="SMART" id="SM00953">
    <property type="entry name" value="RES"/>
    <property type="match status" value="1"/>
</dbReference>